<dbReference type="Proteomes" id="UP001165160">
    <property type="component" value="Unassembled WGS sequence"/>
</dbReference>
<dbReference type="EMBL" id="BRXX01000001">
    <property type="protein sequence ID" value="GMH81307.1"/>
    <property type="molecule type" value="Genomic_DNA"/>
</dbReference>
<dbReference type="AlphaFoldDB" id="A0A9W7B571"/>
<keyword evidence="2" id="KW-1185">Reference proteome</keyword>
<protein>
    <submittedName>
        <fullName evidence="1">Uncharacterized protein</fullName>
    </submittedName>
</protein>
<sequence>MSVPHQCAKEQQMDCSGRCFTPTLDCPLIFDHLSACEDWLGNGCCNEGAGGYKSDSGFEPDFNCPMWGCDGGDCDGCRNDPISNANIQYRPTKFNRCRDYGPIQVDDQWSTCEEVIKMGLMSCEMDLCDGCNWAGYCDRSCGFCSGTVSREDNRVAATCIEEEEEEEAGGKEEGREEDEYCILLTAAISPAQDMTHTVRKQPMLRLREYEKVVSRYANLSRDWIERGDKPPSIVFVENSGSNLTTLRDLSAAAPNIEFISWHDLYTPPVSRGKGIFEYRSIQYGIDNSEKIKNCKNVVKVTGRYFAKSLFEEIERLKKESTKYKLVVQSTDNFWNMHQNDGGIIRSEIVGFEKQAAGWLFRGQNEALGLPMERILRLRVRELNEGGAKEATEGAVGYFGAMEIDPTRNAEGVVIEFL</sequence>
<comment type="caution">
    <text evidence="1">The sequence shown here is derived from an EMBL/GenBank/DDBJ whole genome shotgun (WGS) entry which is preliminary data.</text>
</comment>
<evidence type="ECO:0000313" key="1">
    <source>
        <dbReference type="EMBL" id="GMH81307.1"/>
    </source>
</evidence>
<organism evidence="1 2">
    <name type="scientific">Triparma verrucosa</name>
    <dbReference type="NCBI Taxonomy" id="1606542"/>
    <lineage>
        <taxon>Eukaryota</taxon>
        <taxon>Sar</taxon>
        <taxon>Stramenopiles</taxon>
        <taxon>Ochrophyta</taxon>
        <taxon>Bolidophyceae</taxon>
        <taxon>Parmales</taxon>
        <taxon>Triparmaceae</taxon>
        <taxon>Triparma</taxon>
    </lineage>
</organism>
<name>A0A9W7B571_9STRA</name>
<accession>A0A9W7B571</accession>
<reference evidence="2" key="1">
    <citation type="journal article" date="2023" name="Commun. Biol.">
        <title>Genome analysis of Parmales, the sister group of diatoms, reveals the evolutionary specialization of diatoms from phago-mixotrophs to photoautotrophs.</title>
        <authorList>
            <person name="Ban H."/>
            <person name="Sato S."/>
            <person name="Yoshikawa S."/>
            <person name="Yamada K."/>
            <person name="Nakamura Y."/>
            <person name="Ichinomiya M."/>
            <person name="Sato N."/>
            <person name="Blanc-Mathieu R."/>
            <person name="Endo H."/>
            <person name="Kuwata A."/>
            <person name="Ogata H."/>
        </authorList>
    </citation>
    <scope>NUCLEOTIDE SEQUENCE [LARGE SCALE GENOMIC DNA]</scope>
    <source>
        <strain evidence="2">NIES 3699</strain>
    </source>
</reference>
<proteinExistence type="predicted"/>
<evidence type="ECO:0000313" key="2">
    <source>
        <dbReference type="Proteomes" id="UP001165160"/>
    </source>
</evidence>
<gene>
    <name evidence="1" type="ORF">TrVE_jg8715</name>
</gene>